<evidence type="ECO:0000256" key="1">
    <source>
        <dbReference type="SAM" id="MobiDB-lite"/>
    </source>
</evidence>
<reference evidence="2" key="1">
    <citation type="submission" date="2020-05" db="EMBL/GenBank/DDBJ databases">
        <title>Mycena genomes resolve the evolution of fungal bioluminescence.</title>
        <authorList>
            <person name="Tsai I.J."/>
        </authorList>
    </citation>
    <scope>NUCLEOTIDE SEQUENCE</scope>
    <source>
        <strain evidence="2">CCC161011</strain>
    </source>
</reference>
<protein>
    <submittedName>
        <fullName evidence="2">Uncharacterized protein</fullName>
    </submittedName>
</protein>
<dbReference type="OrthoDB" id="6511194at2759"/>
<sequence length="368" mass="40365">MPTKKCKAQCAGLKEGRYGGAKKPKANKENFSVYIATLPSDSKDGLDTTFSSLPIHRTHSIPTAPGNGPEAPPLCPSSCTDSNDILPDFEPVSDDEDEQEDDIQADDEGDDDPDDPDDNWNNTPGVWDNYIYAEAYHNLSVPNPAAASAPEPTSTAAPQNDALPADSWSNDFADSMDNAHSDEEVEPDEGQPDNDTKDGKFTAPSIKEAKAVLKAINALLHPHCNTRAGYKKCNLPLYTHTRLEWMASFLHLYTSSNRPVPGQQPVNLKWISASLAAAHAAQKGLWTARKLQEWTCTFMKDPKDLLTSPYGSWSREHSVLEDADVANEIALHLQSLGKYVRALNIMHYIDQVKSCLALKKGIHLVTVQ</sequence>
<feature type="compositionally biased region" description="Acidic residues" evidence="1">
    <location>
        <begin position="183"/>
        <end position="192"/>
    </location>
</feature>
<feature type="region of interest" description="Disordered" evidence="1">
    <location>
        <begin position="143"/>
        <end position="201"/>
    </location>
</feature>
<proteinExistence type="predicted"/>
<gene>
    <name evidence="2" type="ORF">MVEN_02168900</name>
</gene>
<dbReference type="Proteomes" id="UP000620124">
    <property type="component" value="Unassembled WGS sequence"/>
</dbReference>
<name>A0A8H6X911_9AGAR</name>
<feature type="compositionally biased region" description="Acidic residues" evidence="1">
    <location>
        <begin position="91"/>
        <end position="118"/>
    </location>
</feature>
<organism evidence="2 3">
    <name type="scientific">Mycena venus</name>
    <dbReference type="NCBI Taxonomy" id="2733690"/>
    <lineage>
        <taxon>Eukaryota</taxon>
        <taxon>Fungi</taxon>
        <taxon>Dikarya</taxon>
        <taxon>Basidiomycota</taxon>
        <taxon>Agaricomycotina</taxon>
        <taxon>Agaricomycetes</taxon>
        <taxon>Agaricomycetidae</taxon>
        <taxon>Agaricales</taxon>
        <taxon>Marasmiineae</taxon>
        <taxon>Mycenaceae</taxon>
        <taxon>Mycena</taxon>
    </lineage>
</organism>
<feature type="compositionally biased region" description="Low complexity" evidence="1">
    <location>
        <begin position="144"/>
        <end position="158"/>
    </location>
</feature>
<accession>A0A8H6X911</accession>
<evidence type="ECO:0000313" key="3">
    <source>
        <dbReference type="Proteomes" id="UP000620124"/>
    </source>
</evidence>
<keyword evidence="3" id="KW-1185">Reference proteome</keyword>
<evidence type="ECO:0000313" key="2">
    <source>
        <dbReference type="EMBL" id="KAF7336211.1"/>
    </source>
</evidence>
<comment type="caution">
    <text evidence="2">The sequence shown here is derived from an EMBL/GenBank/DDBJ whole genome shotgun (WGS) entry which is preliminary data.</text>
</comment>
<feature type="region of interest" description="Disordered" evidence="1">
    <location>
        <begin position="38"/>
        <end position="126"/>
    </location>
</feature>
<dbReference type="EMBL" id="JACAZI010000023">
    <property type="protein sequence ID" value="KAF7336211.1"/>
    <property type="molecule type" value="Genomic_DNA"/>
</dbReference>
<dbReference type="AlphaFoldDB" id="A0A8H6X911"/>